<feature type="domain" description="VQ" evidence="2">
    <location>
        <begin position="189"/>
        <end position="216"/>
    </location>
</feature>
<evidence type="ECO:0000259" key="2">
    <source>
        <dbReference type="Pfam" id="PF05678"/>
    </source>
</evidence>
<organism evidence="3 4">
    <name type="scientific">Vigna unguiculata</name>
    <name type="common">Cowpea</name>
    <dbReference type="NCBI Taxonomy" id="3917"/>
    <lineage>
        <taxon>Eukaryota</taxon>
        <taxon>Viridiplantae</taxon>
        <taxon>Streptophyta</taxon>
        <taxon>Embryophyta</taxon>
        <taxon>Tracheophyta</taxon>
        <taxon>Spermatophyta</taxon>
        <taxon>Magnoliopsida</taxon>
        <taxon>eudicotyledons</taxon>
        <taxon>Gunneridae</taxon>
        <taxon>Pentapetalae</taxon>
        <taxon>rosids</taxon>
        <taxon>fabids</taxon>
        <taxon>Fabales</taxon>
        <taxon>Fabaceae</taxon>
        <taxon>Papilionoideae</taxon>
        <taxon>50 kb inversion clade</taxon>
        <taxon>NPAAA clade</taxon>
        <taxon>indigoferoid/millettioid clade</taxon>
        <taxon>Phaseoleae</taxon>
        <taxon>Vigna</taxon>
    </lineage>
</organism>
<evidence type="ECO:0000313" key="3">
    <source>
        <dbReference type="EMBL" id="QCD98662.1"/>
    </source>
</evidence>
<name>A0A4D6MB56_VIGUN</name>
<dbReference type="AlphaFoldDB" id="A0A4D6MB56"/>
<feature type="compositionally biased region" description="Basic residues" evidence="1">
    <location>
        <begin position="179"/>
        <end position="188"/>
    </location>
</feature>
<feature type="region of interest" description="Disordered" evidence="1">
    <location>
        <begin position="100"/>
        <end position="119"/>
    </location>
</feature>
<dbReference type="Proteomes" id="UP000501690">
    <property type="component" value="Linkage Group LG6"/>
</dbReference>
<gene>
    <name evidence="3" type="ORF">DEO72_LG6g3384</name>
</gene>
<dbReference type="InterPro" id="IPR039609">
    <property type="entry name" value="VQ_15/22"/>
</dbReference>
<feature type="region of interest" description="Disordered" evidence="1">
    <location>
        <begin position="153"/>
        <end position="192"/>
    </location>
</feature>
<feature type="compositionally biased region" description="Polar residues" evidence="1">
    <location>
        <begin position="1"/>
        <end position="15"/>
    </location>
</feature>
<feature type="region of interest" description="Disordered" evidence="1">
    <location>
        <begin position="1"/>
        <end position="57"/>
    </location>
</feature>
<dbReference type="InterPro" id="IPR008889">
    <property type="entry name" value="VQ"/>
</dbReference>
<dbReference type="PANTHER" id="PTHR33179">
    <property type="entry name" value="VQ MOTIF-CONTAINING PROTEIN"/>
    <property type="match status" value="1"/>
</dbReference>
<evidence type="ECO:0000313" key="4">
    <source>
        <dbReference type="Proteomes" id="UP000501690"/>
    </source>
</evidence>
<dbReference type="PANTHER" id="PTHR33179:SF4">
    <property type="entry name" value="VQ MOTIF-CONTAINING PROTEIN"/>
    <property type="match status" value="1"/>
</dbReference>
<protein>
    <recommendedName>
        <fullName evidence="2">VQ domain-containing protein</fullName>
    </recommendedName>
</protein>
<feature type="region of interest" description="Disordered" evidence="1">
    <location>
        <begin position="241"/>
        <end position="261"/>
    </location>
</feature>
<reference evidence="3 4" key="1">
    <citation type="submission" date="2019-04" db="EMBL/GenBank/DDBJ databases">
        <title>An improved genome assembly and genetic linkage map for asparagus bean, Vigna unguiculata ssp. sesquipedialis.</title>
        <authorList>
            <person name="Xia Q."/>
            <person name="Zhang R."/>
            <person name="Dong Y."/>
        </authorList>
    </citation>
    <scope>NUCLEOTIDE SEQUENCE [LARGE SCALE GENOMIC DNA]</scope>
    <source>
        <tissue evidence="3">Leaf</tissue>
    </source>
</reference>
<proteinExistence type="predicted"/>
<sequence>MDSPNSGSMQSSSTAGDEDYDSRADPSSSSSISAFLNNNPVPPPQPTTLTTHVPPFQTHVFDPLSNYLDPTQRSQSHPNASQILNLDMMWNTVARSEPDLAGLMPTSSSPSTHNNSSSQGFLLTQLGAGQSQPRGGGGGGGVNVAVSAFPTTLAPESASPRGGFEQNSTNNSNTNVVRNPKKRSRASRRAPTTVLTTDTTNFRAMVQEFTGIPAPPFTSSHFPRTRLDLFASSNASSSALLRSASSHLEQQQPPSQTQTQTPSYLLRPFAHKVQAQPSSIPHNNAFSPMLNTLPSNNNSASTSTPIHYQHHSLNMHNPILSLQSILGNNDSSVLLGSKTQQQQQRQQPSLEITPGAVDSHLKMGGLEELGLSHAHVGDHHHHHHHQNMNLVTSSSDGALSRVNNNISINNNMRGPSSADWAQAQRIGGSNDGGVLRSLSGGTGTATATLNYRSSVSDFHGEKGAPECAVAARSEGMVESWINCSSD</sequence>
<keyword evidence="4" id="KW-1185">Reference proteome</keyword>
<evidence type="ECO:0000256" key="1">
    <source>
        <dbReference type="SAM" id="MobiDB-lite"/>
    </source>
</evidence>
<dbReference type="EMBL" id="CP039350">
    <property type="protein sequence ID" value="QCD98662.1"/>
    <property type="molecule type" value="Genomic_DNA"/>
</dbReference>
<accession>A0A4D6MB56</accession>
<dbReference type="Pfam" id="PF05678">
    <property type="entry name" value="VQ"/>
    <property type="match status" value="1"/>
</dbReference>
<feature type="compositionally biased region" description="Low complexity" evidence="1">
    <location>
        <begin position="167"/>
        <end position="177"/>
    </location>
</feature>
<feature type="compositionally biased region" description="Low complexity" evidence="1">
    <location>
        <begin position="105"/>
        <end position="118"/>
    </location>
</feature>